<reference evidence="29 30" key="1">
    <citation type="submission" date="2024-02" db="EMBL/GenBank/DDBJ databases">
        <title>High-quality chromosome-scale genome assembly of Pensacola bahiagrass (Paspalum notatum Flugge var. saurae).</title>
        <authorList>
            <person name="Vega J.M."/>
            <person name="Podio M."/>
            <person name="Orjuela J."/>
            <person name="Siena L.A."/>
            <person name="Pessino S.C."/>
            <person name="Combes M.C."/>
            <person name="Mariac C."/>
            <person name="Albertini E."/>
            <person name="Pupilli F."/>
            <person name="Ortiz J.P.A."/>
            <person name="Leblanc O."/>
        </authorList>
    </citation>
    <scope>NUCLEOTIDE SEQUENCE [LARGE SCALE GENOMIC DNA]</scope>
    <source>
        <strain evidence="29">R1</strain>
        <tissue evidence="29">Leaf</tissue>
    </source>
</reference>
<dbReference type="InterPro" id="IPR008271">
    <property type="entry name" value="Ser/Thr_kinase_AS"/>
</dbReference>
<evidence type="ECO:0000256" key="26">
    <source>
        <dbReference type="SAM" id="Phobius"/>
    </source>
</evidence>
<dbReference type="SUPFAM" id="SSF52047">
    <property type="entry name" value="RNI-like"/>
    <property type="match status" value="1"/>
</dbReference>
<evidence type="ECO:0000256" key="20">
    <source>
        <dbReference type="ARBA" id="ARBA00047899"/>
    </source>
</evidence>
<gene>
    <name evidence="29" type="ORF">U9M48_020789</name>
</gene>
<dbReference type="Pfam" id="PF08263">
    <property type="entry name" value="LRRNT_2"/>
    <property type="match status" value="1"/>
</dbReference>
<dbReference type="FunFam" id="3.30.200.20:FF:000432">
    <property type="entry name" value="LRR receptor-like serine/threonine-protein kinase EFR"/>
    <property type="match status" value="1"/>
</dbReference>
<dbReference type="GO" id="GO:0005524">
    <property type="term" value="F:ATP binding"/>
    <property type="evidence" value="ECO:0007669"/>
    <property type="project" value="UniProtKB-UniRule"/>
</dbReference>
<keyword evidence="10 26" id="KW-0812">Transmembrane</keyword>
<keyword evidence="15 25" id="KW-0067">ATP-binding</keyword>
<dbReference type="EC" id="2.7.11.1" evidence="4"/>
<dbReference type="GO" id="GO:0009791">
    <property type="term" value="P:post-embryonic development"/>
    <property type="evidence" value="ECO:0007669"/>
    <property type="project" value="UniProtKB-ARBA"/>
</dbReference>
<keyword evidence="5" id="KW-1003">Cell membrane</keyword>
<dbReference type="Pfam" id="PF00069">
    <property type="entry name" value="Pkinase"/>
    <property type="match status" value="1"/>
</dbReference>
<dbReference type="Pfam" id="PF13855">
    <property type="entry name" value="LRR_8"/>
    <property type="match status" value="1"/>
</dbReference>
<dbReference type="SMART" id="SM00369">
    <property type="entry name" value="LRR_TYP"/>
    <property type="match status" value="9"/>
</dbReference>
<dbReference type="PROSITE" id="PS50011">
    <property type="entry name" value="PROTEIN_KINASE_DOM"/>
    <property type="match status" value="1"/>
</dbReference>
<dbReference type="SUPFAM" id="SSF56112">
    <property type="entry name" value="Protein kinase-like (PK-like)"/>
    <property type="match status" value="1"/>
</dbReference>
<dbReference type="SUPFAM" id="SSF52058">
    <property type="entry name" value="L domain-like"/>
    <property type="match status" value="1"/>
</dbReference>
<evidence type="ECO:0000256" key="19">
    <source>
        <dbReference type="ARBA" id="ARBA00023180"/>
    </source>
</evidence>
<evidence type="ECO:0000256" key="22">
    <source>
        <dbReference type="ARBA" id="ARBA00054320"/>
    </source>
</evidence>
<keyword evidence="7" id="KW-0597">Phosphoprotein</keyword>
<dbReference type="GO" id="GO:0005789">
    <property type="term" value="C:endoplasmic reticulum membrane"/>
    <property type="evidence" value="ECO:0007669"/>
    <property type="project" value="UniProtKB-SubCell"/>
</dbReference>
<dbReference type="Gene3D" id="3.80.10.10">
    <property type="entry name" value="Ribonuclease Inhibitor"/>
    <property type="match status" value="4"/>
</dbReference>
<keyword evidence="8" id="KW-0433">Leucine-rich repeat</keyword>
<dbReference type="PROSITE" id="PS00107">
    <property type="entry name" value="PROTEIN_KINASE_ATP"/>
    <property type="match status" value="1"/>
</dbReference>
<dbReference type="InterPro" id="IPR013210">
    <property type="entry name" value="LRR_N_plant-typ"/>
</dbReference>
<evidence type="ECO:0000256" key="12">
    <source>
        <dbReference type="ARBA" id="ARBA00022737"/>
    </source>
</evidence>
<evidence type="ECO:0000256" key="6">
    <source>
        <dbReference type="ARBA" id="ARBA00022527"/>
    </source>
</evidence>
<dbReference type="PANTHER" id="PTHR27000:SF777">
    <property type="entry name" value="PROTEIN KINASE DOMAIN-CONTAINING PROTEIN"/>
    <property type="match status" value="1"/>
</dbReference>
<keyword evidence="14" id="KW-0418">Kinase</keyword>
<evidence type="ECO:0000259" key="28">
    <source>
        <dbReference type="PROSITE" id="PS50011"/>
    </source>
</evidence>
<feature type="signal peptide" evidence="27">
    <location>
        <begin position="1"/>
        <end position="27"/>
    </location>
</feature>
<evidence type="ECO:0000256" key="15">
    <source>
        <dbReference type="ARBA" id="ARBA00022840"/>
    </source>
</evidence>
<dbReference type="Pfam" id="PF23598">
    <property type="entry name" value="LRR_14"/>
    <property type="match status" value="2"/>
</dbReference>
<dbReference type="PANTHER" id="PTHR27000">
    <property type="entry name" value="LEUCINE-RICH REPEAT RECEPTOR-LIKE PROTEIN KINASE FAMILY PROTEIN-RELATED"/>
    <property type="match status" value="1"/>
</dbReference>
<dbReference type="GO" id="GO:0004674">
    <property type="term" value="F:protein serine/threonine kinase activity"/>
    <property type="evidence" value="ECO:0007669"/>
    <property type="project" value="UniProtKB-KW"/>
</dbReference>
<dbReference type="FunFam" id="3.80.10.10:FF:000233">
    <property type="entry name" value="Leucine-rich repeat receptor-like protein kinase TDR"/>
    <property type="match status" value="1"/>
</dbReference>
<evidence type="ECO:0000256" key="21">
    <source>
        <dbReference type="ARBA" id="ARBA00048679"/>
    </source>
</evidence>
<evidence type="ECO:0000256" key="3">
    <source>
        <dbReference type="ARBA" id="ARBA00008684"/>
    </source>
</evidence>
<keyword evidence="18" id="KW-0675">Receptor</keyword>
<dbReference type="Gene3D" id="3.30.200.20">
    <property type="entry name" value="Phosphorylase Kinase, domain 1"/>
    <property type="match status" value="1"/>
</dbReference>
<dbReference type="FunFam" id="3.80.10.10:FF:000129">
    <property type="entry name" value="Leucine-rich repeat receptor-like kinase"/>
    <property type="match status" value="1"/>
</dbReference>
<keyword evidence="13 25" id="KW-0547">Nucleotide-binding</keyword>
<evidence type="ECO:0000256" key="16">
    <source>
        <dbReference type="ARBA" id="ARBA00022989"/>
    </source>
</evidence>
<comment type="subcellular location">
    <subcellularLocation>
        <location evidence="1">Cell membrane</location>
        <topology evidence="1">Single-pass membrane protein</topology>
    </subcellularLocation>
    <subcellularLocation>
        <location evidence="2">Endoplasmic reticulum membrane</location>
        <topology evidence="2">Single-pass membrane protein</topology>
    </subcellularLocation>
</comment>
<dbReference type="InterPro" id="IPR011009">
    <property type="entry name" value="Kinase-like_dom_sf"/>
</dbReference>
<proteinExistence type="inferred from homology"/>
<dbReference type="SMART" id="SM00220">
    <property type="entry name" value="S_TKc"/>
    <property type="match status" value="1"/>
</dbReference>
<comment type="catalytic activity">
    <reaction evidence="21">
        <text>L-seryl-[protein] + ATP = O-phospho-L-seryl-[protein] + ADP + H(+)</text>
        <dbReference type="Rhea" id="RHEA:17989"/>
        <dbReference type="Rhea" id="RHEA-COMP:9863"/>
        <dbReference type="Rhea" id="RHEA-COMP:11604"/>
        <dbReference type="ChEBI" id="CHEBI:15378"/>
        <dbReference type="ChEBI" id="CHEBI:29999"/>
        <dbReference type="ChEBI" id="CHEBI:30616"/>
        <dbReference type="ChEBI" id="CHEBI:83421"/>
        <dbReference type="ChEBI" id="CHEBI:456216"/>
        <dbReference type="EC" id="2.7.11.1"/>
    </reaction>
</comment>
<evidence type="ECO:0000256" key="9">
    <source>
        <dbReference type="ARBA" id="ARBA00022679"/>
    </source>
</evidence>
<dbReference type="EMBL" id="CP144748">
    <property type="protein sequence ID" value="WVZ72304.1"/>
    <property type="molecule type" value="Genomic_DNA"/>
</dbReference>
<evidence type="ECO:0000256" key="1">
    <source>
        <dbReference type="ARBA" id="ARBA00004162"/>
    </source>
</evidence>
<keyword evidence="12" id="KW-0677">Repeat</keyword>
<dbReference type="InterPro" id="IPR017441">
    <property type="entry name" value="Protein_kinase_ATP_BS"/>
</dbReference>
<feature type="binding site" evidence="25">
    <location>
        <position position="737"/>
    </location>
    <ligand>
        <name>ATP</name>
        <dbReference type="ChEBI" id="CHEBI:30616"/>
    </ligand>
</feature>
<evidence type="ECO:0000256" key="18">
    <source>
        <dbReference type="ARBA" id="ARBA00023170"/>
    </source>
</evidence>
<sequence length="1040" mass="111527">MQRVMRLLPAAIAVMIAVAISSRGAHGSVGDEASALLAFRAGLARSNAGALAGWNGTTGVCSWEGVSCSGGQVVSLSLPSYGLAGVLSPAIGNLKSLRTLNLSSNGFYGDIPASIGRLVRLQTLDLSYNAFSGRIPVELGNKLTNLQGLLLGNNSLTDAIPGSLGNLSSLKYLDLSTNQLEGTIPPELGRIPGLQALFLTDNKLSGVLPQSLYNLSTLETLAVAYNMLSGTIAADIGDRFPRMKILGFSSNRFSGAIPPSISNLSAITTLGLDVNYFTGYVPPDLGKLQNLTVLSLYSNRLEANDNQGWEFITSLTNCSQLQHLELDNNSFSGKMPGSIVNLSTTLQTLYLGDNRISGAIPSNIGNLVGLRLLEMANSSISGAIPESIGRLENLVELGLYSTSLSGLIPPSLGNLTQLNRLYAYYGNLEGPIPASLGNLKNLFVLDLSTNHINGSIPREVLKLPQLSWYLDLSYNSLSGPLPTEVGRLANVNQLILSGNQLSGTIPDSIGNCISLERLLLDHNLFEGTIPQSLKNLKGIALLNLTMNKLSGSIPDALASIGNLQQLYLAHNNFSGLIPTLLQNLTLLSNLDLSFNDLQGEVPKGGVFANATALSINGNDELCGGAPQLHLAPCSIPAVEKNKRRLSRSLLITLTSICALVFLGIVAALIHLIHNRFRQRKASRFISTEIDELYERVSYHALSNGTGGFSEANLLGQGSYGAVYKCTLHSQGTTTAVKVFNIRQSGSTRSFVAECEALRKVRHRCLIKIITCCSSIDPQGQEFKALVFEFMPNGSLNDWLHPGSKTHTLSNTLSLVQRLDIAVDIMDALDYLHNQCQPPVIHCDLKPSNILLAEDMSARVGDFGISKILPDDTSKTLLNSISFTGLRGSIGYVPPEYGEGRSVSTLGDVYSLGILLLEMFTGRSPTDDMFKDSFDLHKYAETALPNRALEIADPAIWLHEEAKEKDLAPACAATVRSWSEGCVASVIGLAVSCSKQQPRERIAIRDAAVEMRSIRDAYLMVAASLLDGNLEEIKKPPPAVL</sequence>
<comment type="similarity">
    <text evidence="3">Belongs to the protein kinase superfamily. Ser/Thr protein kinase family.</text>
</comment>
<evidence type="ECO:0000256" key="25">
    <source>
        <dbReference type="PROSITE-ProRule" id="PRU10141"/>
    </source>
</evidence>
<comment type="function">
    <text evidence="23">The processed protein kinase Xa21 chain released by protein cleavage after X.oryzae pv. oryzae protein Ax21 detection translocates into the nucleus where it can bind and regulate WRKY62, a transcription factor. Confers resistance to the bacterial pathogen X.oryzae pv. oryzae (Xoo).</text>
</comment>
<keyword evidence="30" id="KW-1185">Reference proteome</keyword>
<evidence type="ECO:0000256" key="14">
    <source>
        <dbReference type="ARBA" id="ARBA00022777"/>
    </source>
</evidence>
<dbReference type="InterPro" id="IPR003591">
    <property type="entry name" value="Leu-rich_rpt_typical-subtyp"/>
</dbReference>
<evidence type="ECO:0000256" key="17">
    <source>
        <dbReference type="ARBA" id="ARBA00023136"/>
    </source>
</evidence>
<comment type="catalytic activity">
    <reaction evidence="20">
        <text>L-threonyl-[protein] + ATP = O-phospho-L-threonyl-[protein] + ADP + H(+)</text>
        <dbReference type="Rhea" id="RHEA:46608"/>
        <dbReference type="Rhea" id="RHEA-COMP:11060"/>
        <dbReference type="Rhea" id="RHEA-COMP:11605"/>
        <dbReference type="ChEBI" id="CHEBI:15378"/>
        <dbReference type="ChEBI" id="CHEBI:30013"/>
        <dbReference type="ChEBI" id="CHEBI:30616"/>
        <dbReference type="ChEBI" id="CHEBI:61977"/>
        <dbReference type="ChEBI" id="CHEBI:456216"/>
        <dbReference type="EC" id="2.7.11.1"/>
    </reaction>
</comment>
<dbReference type="Pfam" id="PF00560">
    <property type="entry name" value="LRR_1"/>
    <property type="match status" value="3"/>
</dbReference>
<dbReference type="InterPro" id="IPR000719">
    <property type="entry name" value="Prot_kinase_dom"/>
</dbReference>
<dbReference type="AlphaFoldDB" id="A0AAQ3TG86"/>
<feature type="domain" description="Protein kinase" evidence="28">
    <location>
        <begin position="708"/>
        <end position="1018"/>
    </location>
</feature>
<evidence type="ECO:0000256" key="13">
    <source>
        <dbReference type="ARBA" id="ARBA00022741"/>
    </source>
</evidence>
<dbReference type="GO" id="GO:0005886">
    <property type="term" value="C:plasma membrane"/>
    <property type="evidence" value="ECO:0007669"/>
    <property type="project" value="UniProtKB-SubCell"/>
</dbReference>
<evidence type="ECO:0000256" key="11">
    <source>
        <dbReference type="ARBA" id="ARBA00022729"/>
    </source>
</evidence>
<evidence type="ECO:0000256" key="8">
    <source>
        <dbReference type="ARBA" id="ARBA00022614"/>
    </source>
</evidence>
<feature type="transmembrane region" description="Helical" evidence="26">
    <location>
        <begin position="649"/>
        <end position="672"/>
    </location>
</feature>
<keyword evidence="6" id="KW-0723">Serine/threonine-protein kinase</keyword>
<evidence type="ECO:0000256" key="10">
    <source>
        <dbReference type="ARBA" id="ARBA00022692"/>
    </source>
</evidence>
<evidence type="ECO:0000256" key="24">
    <source>
        <dbReference type="ARBA" id="ARBA00072040"/>
    </source>
</evidence>
<feature type="chain" id="PRO_5042933903" description="Receptor kinase-like protein Xa21" evidence="27">
    <location>
        <begin position="28"/>
        <end position="1040"/>
    </location>
</feature>
<evidence type="ECO:0000256" key="5">
    <source>
        <dbReference type="ARBA" id="ARBA00022475"/>
    </source>
</evidence>
<protein>
    <recommendedName>
        <fullName evidence="24">Receptor kinase-like protein Xa21</fullName>
        <ecNumber evidence="4">2.7.11.1</ecNumber>
    </recommendedName>
</protein>
<evidence type="ECO:0000256" key="4">
    <source>
        <dbReference type="ARBA" id="ARBA00012513"/>
    </source>
</evidence>
<keyword evidence="9" id="KW-0808">Transferase</keyword>
<dbReference type="PROSITE" id="PS00108">
    <property type="entry name" value="PROTEIN_KINASE_ST"/>
    <property type="match status" value="1"/>
</dbReference>
<evidence type="ECO:0000313" key="30">
    <source>
        <dbReference type="Proteomes" id="UP001341281"/>
    </source>
</evidence>
<dbReference type="FunFam" id="1.10.510.10:FF:000358">
    <property type="entry name" value="Putative leucine-rich repeat receptor-like serine/threonine-protein kinase"/>
    <property type="match status" value="1"/>
</dbReference>
<name>A0AAQ3TG86_PASNO</name>
<evidence type="ECO:0000256" key="7">
    <source>
        <dbReference type="ARBA" id="ARBA00022553"/>
    </source>
</evidence>
<accession>A0AAQ3TG86</accession>
<keyword evidence="17 26" id="KW-0472">Membrane</keyword>
<dbReference type="FunFam" id="3.80.10.10:FF:001158">
    <property type="entry name" value="Leucine-rich repeat protein kinase family protein"/>
    <property type="match status" value="1"/>
</dbReference>
<evidence type="ECO:0000313" key="29">
    <source>
        <dbReference type="EMBL" id="WVZ72304.1"/>
    </source>
</evidence>
<dbReference type="Proteomes" id="UP001341281">
    <property type="component" value="Chromosome 04"/>
</dbReference>
<comment type="function">
    <text evidence="22">Receptor kinase that detects X.oryzae pv. oryzae protein Ax21 to promote innate immunity. Following X.oryzae pv. oryzae protein Ax21 detection, undergoes cleavage, releasing the processed protein kinase Xa21 chain.</text>
</comment>
<dbReference type="InterPro" id="IPR001611">
    <property type="entry name" value="Leu-rich_rpt"/>
</dbReference>
<evidence type="ECO:0000256" key="2">
    <source>
        <dbReference type="ARBA" id="ARBA00004389"/>
    </source>
</evidence>
<dbReference type="Gene3D" id="1.10.510.10">
    <property type="entry name" value="Transferase(Phosphotransferase) domain 1"/>
    <property type="match status" value="1"/>
</dbReference>
<evidence type="ECO:0000256" key="23">
    <source>
        <dbReference type="ARBA" id="ARBA00056628"/>
    </source>
</evidence>
<evidence type="ECO:0000256" key="27">
    <source>
        <dbReference type="SAM" id="SignalP"/>
    </source>
</evidence>
<keyword evidence="19" id="KW-0325">Glycoprotein</keyword>
<dbReference type="InterPro" id="IPR055414">
    <property type="entry name" value="LRR_R13L4/SHOC2-like"/>
</dbReference>
<keyword evidence="16 26" id="KW-1133">Transmembrane helix</keyword>
<organism evidence="29 30">
    <name type="scientific">Paspalum notatum var. saurae</name>
    <dbReference type="NCBI Taxonomy" id="547442"/>
    <lineage>
        <taxon>Eukaryota</taxon>
        <taxon>Viridiplantae</taxon>
        <taxon>Streptophyta</taxon>
        <taxon>Embryophyta</taxon>
        <taxon>Tracheophyta</taxon>
        <taxon>Spermatophyta</taxon>
        <taxon>Magnoliopsida</taxon>
        <taxon>Liliopsida</taxon>
        <taxon>Poales</taxon>
        <taxon>Poaceae</taxon>
        <taxon>PACMAD clade</taxon>
        <taxon>Panicoideae</taxon>
        <taxon>Andropogonodae</taxon>
        <taxon>Paspaleae</taxon>
        <taxon>Paspalinae</taxon>
        <taxon>Paspalum</taxon>
    </lineage>
</organism>
<keyword evidence="11 27" id="KW-0732">Signal</keyword>
<dbReference type="InterPro" id="IPR032675">
    <property type="entry name" value="LRR_dom_sf"/>
</dbReference>